<protein>
    <recommendedName>
        <fullName evidence="1">Abortive phage infection protein C-terminal domain-containing protein</fullName>
    </recommendedName>
</protein>
<dbReference type="InterPro" id="IPR018891">
    <property type="entry name" value="AIPR_C"/>
</dbReference>
<sequence>MYRRVRSSLMGEQGTGSFHLKHGGIVIIADRVEKVGEDHYRLWFDSDLKQGIANGNHSYTLILESQAEGIPEDQYVEIKVHTSVPVESVADLADGLNTSMQVREESLADLRNQFDWLKEALGAHVNGLSAVAWHEGNEGDYDVREVLAILMALDPSRYTLADPVGIENTYARVSSVFNSYLADSEPVQRFAPIALEAMELYEYIRRTAPKLWNASNNGRFRKTKLADRVAPYTFPFTLDGAGHAEIGEVRLTKAAAMPCLAAFRALVEVPEDGSAVKWRYDFAEIKQMWDDYGIELLREVHEAIVRQHNGNTHYAGRSPMLYRSTTRILELADLRRRFAS</sequence>
<keyword evidence="3" id="KW-1185">Reference proteome</keyword>
<comment type="caution">
    <text evidence="2">The sequence shown here is derived from an EMBL/GenBank/DDBJ whole genome shotgun (WGS) entry which is preliminary data.</text>
</comment>
<accession>A0ABR5S3D6</accession>
<gene>
    <name evidence="2" type="ORF">NS263_14095</name>
</gene>
<dbReference type="Pfam" id="PF10592">
    <property type="entry name" value="AIPR"/>
    <property type="match status" value="1"/>
</dbReference>
<feature type="domain" description="Abortive phage infection protein C-terminal" evidence="1">
    <location>
        <begin position="3"/>
        <end position="125"/>
    </location>
</feature>
<proteinExistence type="predicted"/>
<dbReference type="EMBL" id="LDRB01000083">
    <property type="protein sequence ID" value="KTR38266.1"/>
    <property type="molecule type" value="Genomic_DNA"/>
</dbReference>
<reference evidence="2 3" key="1">
    <citation type="journal article" date="2016" name="Front. Microbiol.">
        <title>Genomic Resource of Rice Seed Associated Bacteria.</title>
        <authorList>
            <person name="Midha S."/>
            <person name="Bansal K."/>
            <person name="Sharma S."/>
            <person name="Kumar N."/>
            <person name="Patil P.P."/>
            <person name="Chaudhry V."/>
            <person name="Patil P.B."/>
        </authorList>
    </citation>
    <scope>NUCLEOTIDE SEQUENCE [LARGE SCALE GENOMIC DNA]</scope>
    <source>
        <strain evidence="2 3">NS263</strain>
    </source>
</reference>
<name>A0ABR5S3D6_9MICO</name>
<dbReference type="Proteomes" id="UP000078335">
    <property type="component" value="Unassembled WGS sequence"/>
</dbReference>
<evidence type="ECO:0000259" key="1">
    <source>
        <dbReference type="Pfam" id="PF10592"/>
    </source>
</evidence>
<evidence type="ECO:0000313" key="2">
    <source>
        <dbReference type="EMBL" id="KTR38266.1"/>
    </source>
</evidence>
<evidence type="ECO:0000313" key="3">
    <source>
        <dbReference type="Proteomes" id="UP000078335"/>
    </source>
</evidence>
<organism evidence="2 3">
    <name type="scientific">Curtobacterium oceanosedimentum</name>
    <dbReference type="NCBI Taxonomy" id="465820"/>
    <lineage>
        <taxon>Bacteria</taxon>
        <taxon>Bacillati</taxon>
        <taxon>Actinomycetota</taxon>
        <taxon>Actinomycetes</taxon>
        <taxon>Micrococcales</taxon>
        <taxon>Microbacteriaceae</taxon>
        <taxon>Curtobacterium</taxon>
    </lineage>
</organism>